<dbReference type="InterPro" id="IPR042241">
    <property type="entry name" value="GCP_C_sf"/>
</dbReference>
<dbReference type="AlphaFoldDB" id="A0AB40CNX5"/>
<dbReference type="GO" id="GO:0000922">
    <property type="term" value="C:spindle pole"/>
    <property type="evidence" value="ECO:0007669"/>
    <property type="project" value="InterPro"/>
</dbReference>
<dbReference type="GO" id="GO:0005874">
    <property type="term" value="C:microtubule"/>
    <property type="evidence" value="ECO:0007669"/>
    <property type="project" value="UniProtKB-KW"/>
</dbReference>
<dbReference type="GO" id="GO:0000278">
    <property type="term" value="P:mitotic cell cycle"/>
    <property type="evidence" value="ECO:0007669"/>
    <property type="project" value="TreeGrafter"/>
</dbReference>
<feature type="domain" description="Gamma tubulin complex component C-terminal" evidence="6">
    <location>
        <begin position="711"/>
        <end position="1025"/>
    </location>
</feature>
<dbReference type="InterPro" id="IPR040457">
    <property type="entry name" value="GCP_C"/>
</dbReference>
<dbReference type="RefSeq" id="XP_039139860.1">
    <property type="nucleotide sequence ID" value="XM_039283926.1"/>
</dbReference>
<dbReference type="GO" id="GO:0043015">
    <property type="term" value="F:gamma-tubulin binding"/>
    <property type="evidence" value="ECO:0007669"/>
    <property type="project" value="InterPro"/>
</dbReference>
<evidence type="ECO:0000256" key="5">
    <source>
        <dbReference type="RuleBase" id="RU363050"/>
    </source>
</evidence>
<dbReference type="Gene3D" id="1.20.120.1900">
    <property type="entry name" value="Gamma-tubulin complex, C-terminal domain"/>
    <property type="match status" value="1"/>
</dbReference>
<dbReference type="GeneID" id="120277177"/>
<dbReference type="GO" id="GO:0000930">
    <property type="term" value="C:gamma-tubulin complex"/>
    <property type="evidence" value="ECO:0007669"/>
    <property type="project" value="TreeGrafter"/>
</dbReference>
<comment type="subcellular location">
    <subcellularLocation>
        <location evidence="5">Cytoplasm</location>
        <location evidence="5">Cytoskeleton</location>
        <location evidence="5">Microtubule organizing center</location>
    </subcellularLocation>
</comment>
<dbReference type="InterPro" id="IPR007259">
    <property type="entry name" value="GCP"/>
</dbReference>
<comment type="function">
    <text evidence="5">Component of the gamma-tubulin ring complex (gTuRC) which mediates microtubule nucleation.</text>
</comment>
<dbReference type="GO" id="GO:0051225">
    <property type="term" value="P:spindle assembly"/>
    <property type="evidence" value="ECO:0007669"/>
    <property type="project" value="TreeGrafter"/>
</dbReference>
<evidence type="ECO:0000256" key="4">
    <source>
        <dbReference type="ARBA" id="ARBA00023212"/>
    </source>
</evidence>
<dbReference type="GO" id="GO:0051011">
    <property type="term" value="F:microtubule minus-end binding"/>
    <property type="evidence" value="ECO:0007669"/>
    <property type="project" value="TreeGrafter"/>
</dbReference>
<evidence type="ECO:0000259" key="6">
    <source>
        <dbReference type="Pfam" id="PF04130"/>
    </source>
</evidence>
<dbReference type="PANTHER" id="PTHR19302:SF33">
    <property type="entry name" value="GAMMA-TUBULIN COMPLEX COMPONENT 5"/>
    <property type="match status" value="1"/>
</dbReference>
<evidence type="ECO:0000256" key="1">
    <source>
        <dbReference type="ARBA" id="ARBA00010337"/>
    </source>
</evidence>
<protein>
    <recommendedName>
        <fullName evidence="5">Gamma-tubulin complex component</fullName>
    </recommendedName>
</protein>
<comment type="similarity">
    <text evidence="1 5">Belongs to the TUBGCP family.</text>
</comment>
<proteinExistence type="inferred from homology"/>
<dbReference type="PANTHER" id="PTHR19302">
    <property type="entry name" value="GAMMA TUBULIN COMPLEX PROTEIN"/>
    <property type="match status" value="1"/>
</dbReference>
<keyword evidence="2 5" id="KW-0963">Cytoplasm</keyword>
<keyword evidence="3 5" id="KW-0493">Microtubule</keyword>
<dbReference type="Pfam" id="PF04130">
    <property type="entry name" value="GCP_C_terminal"/>
    <property type="match status" value="1"/>
</dbReference>
<evidence type="ECO:0000259" key="7">
    <source>
        <dbReference type="Pfam" id="PF17681"/>
    </source>
</evidence>
<name>A0AB40CNX5_DIOCR</name>
<dbReference type="GO" id="GO:0051321">
    <property type="term" value="P:meiotic cell cycle"/>
    <property type="evidence" value="ECO:0007669"/>
    <property type="project" value="TreeGrafter"/>
</dbReference>
<evidence type="ECO:0000313" key="9">
    <source>
        <dbReference type="RefSeq" id="XP_039139859.1"/>
    </source>
</evidence>
<accession>A0AB40CNX5</accession>
<evidence type="ECO:0000256" key="3">
    <source>
        <dbReference type="ARBA" id="ARBA00022701"/>
    </source>
</evidence>
<gene>
    <name evidence="9 10" type="primary">LOC120277177</name>
</gene>
<sequence length="1054" mass="118676">MEVSQSFITKLHCSISKGLPHAVPVSIFRTDEHELVRGVLQMLQGFASSLFYWDREQHSFFVKHGIFVSHLSQTSLSSILNQFLFIGTCLKKVEIFTKKVKTSNQRAPTLEAFTDSVFLWLKRLRDVALTEEKFAGSDSGTTITLQGLTDSLSRLLSGAECLFKIVYGAIPSAYFDTQTPIPASEIAVHILDHLFEELNKVCLIQDGEEEPYHMVLAIFAGSLLPYLKGLDSWLYEGILDDPYEEMFFSANDSVTIDQPSFWERSYLFRPRKWRQPTSSVSVIPNIGDMTVETSDQKQSSLSGSGQGGDQLDMDIVVCPLFLKEMARAIVSAGKSLQLVRHVTNEHAGLSDKAQDNILNDFRAINYKNIGRASIAQGEPGNSCTSKLKDERLENVNSGEGNYSHFHLNSPILDELTLSEVFMLCLSGLICGDTHVHDYFEMSYPEIAEICKAFVDKTGENAPSSVNCEKSWLKFLADVISRMSFVSVDREIYSGRVTNQDWSVGVNTRCASRHHNPMCPDFITSCTSGTTLSHSFCPESPVITVCREFLKRNSTSWNNLNISRNFHLPPLNDEKLRETIFGEKCINASVSMDLVQQCVLPRLSGTDYTFGFQYGEFGRFHLEDEAKTMETLFPFPTLLPCLEEDLPISKLLPSQKNSTLASSILNWVQNIKPKETPLPAVIIQECLTVYIKKRVDHVGKHILSKLMSDWKLIDELCVLRAIFLLGSGDLLQQFLILIFNKLDKGESWDDDFELNTILQESIRNSADWSLLSASDSLVVSIGKGNSSDDEDHATGNLSTPRKIQNSCFGVDALDVLKFSYKVAWPLDLIANTEAINKYNQVMGFLLKVKRAKFVLDKARRWMWKGRGGMTHNYKHHLLVEQKLLHFVDAFHQYVMDRVFHSSWIELCSGMATAGSLDEVIEVHEAYLLSVQRQCFVAPDKLWALIASRIKSILGLALDFYSIQQTLSSGGAAPAIKARCEMEVDRIEKQFDDCIAFLLRILSFKLNVGHFPHLADLVTRINYNYFYMSDNGNLLTVPSFESSTTKLSKTPATRTD</sequence>
<dbReference type="RefSeq" id="XP_039139859.1">
    <property type="nucleotide sequence ID" value="XM_039283925.1"/>
</dbReference>
<organism evidence="8 9">
    <name type="scientific">Dioscorea cayennensis subsp. rotundata</name>
    <name type="common">White Guinea yam</name>
    <name type="synonym">Dioscorea rotundata</name>
    <dbReference type="NCBI Taxonomy" id="55577"/>
    <lineage>
        <taxon>Eukaryota</taxon>
        <taxon>Viridiplantae</taxon>
        <taxon>Streptophyta</taxon>
        <taxon>Embryophyta</taxon>
        <taxon>Tracheophyta</taxon>
        <taxon>Spermatophyta</taxon>
        <taxon>Magnoliopsida</taxon>
        <taxon>Liliopsida</taxon>
        <taxon>Dioscoreales</taxon>
        <taxon>Dioscoreaceae</taxon>
        <taxon>Dioscorea</taxon>
    </lineage>
</organism>
<dbReference type="Proteomes" id="UP001515500">
    <property type="component" value="Chromosome 15"/>
</dbReference>
<evidence type="ECO:0000256" key="2">
    <source>
        <dbReference type="ARBA" id="ARBA00022490"/>
    </source>
</evidence>
<evidence type="ECO:0000313" key="10">
    <source>
        <dbReference type="RefSeq" id="XP_039139860.1"/>
    </source>
</evidence>
<evidence type="ECO:0000313" key="8">
    <source>
        <dbReference type="Proteomes" id="UP001515500"/>
    </source>
</evidence>
<dbReference type="InterPro" id="IPR041470">
    <property type="entry name" value="GCP_N"/>
</dbReference>
<feature type="domain" description="Gamma tubulin complex component protein N-terminal" evidence="7">
    <location>
        <begin position="36"/>
        <end position="272"/>
    </location>
</feature>
<dbReference type="GO" id="GO:0031122">
    <property type="term" value="P:cytoplasmic microtubule organization"/>
    <property type="evidence" value="ECO:0007669"/>
    <property type="project" value="TreeGrafter"/>
</dbReference>
<dbReference type="FunFam" id="1.20.120.1900:FF:000008">
    <property type="entry name" value="Gamma-tubulin complex component"/>
    <property type="match status" value="1"/>
</dbReference>
<keyword evidence="8" id="KW-1185">Reference proteome</keyword>
<dbReference type="Pfam" id="PF17681">
    <property type="entry name" value="GCP_N_terminal"/>
    <property type="match status" value="1"/>
</dbReference>
<reference evidence="9 10" key="1">
    <citation type="submission" date="2025-04" db="UniProtKB">
        <authorList>
            <consortium name="RefSeq"/>
        </authorList>
    </citation>
    <scope>IDENTIFICATION</scope>
</reference>
<dbReference type="GO" id="GO:0007020">
    <property type="term" value="P:microtubule nucleation"/>
    <property type="evidence" value="ECO:0007669"/>
    <property type="project" value="InterPro"/>
</dbReference>
<keyword evidence="4 5" id="KW-0206">Cytoskeleton</keyword>